<keyword evidence="1" id="KW-1133">Transmembrane helix</keyword>
<proteinExistence type="predicted"/>
<evidence type="ECO:0000256" key="1">
    <source>
        <dbReference type="SAM" id="Phobius"/>
    </source>
</evidence>
<feature type="transmembrane region" description="Helical" evidence="1">
    <location>
        <begin position="6"/>
        <end position="25"/>
    </location>
</feature>
<dbReference type="Proteomes" id="UP000324222">
    <property type="component" value="Unassembled WGS sequence"/>
</dbReference>
<name>A0A5B7H416_PORTR</name>
<accession>A0A5B7H416</accession>
<dbReference type="AlphaFoldDB" id="A0A5B7H416"/>
<protein>
    <submittedName>
        <fullName evidence="2">Uncharacterized protein</fullName>
    </submittedName>
</protein>
<keyword evidence="1" id="KW-0812">Transmembrane</keyword>
<reference evidence="2 3" key="1">
    <citation type="submission" date="2019-05" db="EMBL/GenBank/DDBJ databases">
        <title>Another draft genome of Portunus trituberculatus and its Hox gene families provides insights of decapod evolution.</title>
        <authorList>
            <person name="Jeong J.-H."/>
            <person name="Song I."/>
            <person name="Kim S."/>
            <person name="Choi T."/>
            <person name="Kim D."/>
            <person name="Ryu S."/>
            <person name="Kim W."/>
        </authorList>
    </citation>
    <scope>NUCLEOTIDE SEQUENCE [LARGE SCALE GENOMIC DNA]</scope>
    <source>
        <tissue evidence="2">Muscle</tissue>
    </source>
</reference>
<evidence type="ECO:0000313" key="2">
    <source>
        <dbReference type="EMBL" id="MPC64803.1"/>
    </source>
</evidence>
<keyword evidence="3" id="KW-1185">Reference proteome</keyword>
<keyword evidence="1" id="KW-0472">Membrane</keyword>
<organism evidence="2 3">
    <name type="scientific">Portunus trituberculatus</name>
    <name type="common">Swimming crab</name>
    <name type="synonym">Neptunus trituberculatus</name>
    <dbReference type="NCBI Taxonomy" id="210409"/>
    <lineage>
        <taxon>Eukaryota</taxon>
        <taxon>Metazoa</taxon>
        <taxon>Ecdysozoa</taxon>
        <taxon>Arthropoda</taxon>
        <taxon>Crustacea</taxon>
        <taxon>Multicrustacea</taxon>
        <taxon>Malacostraca</taxon>
        <taxon>Eumalacostraca</taxon>
        <taxon>Eucarida</taxon>
        <taxon>Decapoda</taxon>
        <taxon>Pleocyemata</taxon>
        <taxon>Brachyura</taxon>
        <taxon>Eubrachyura</taxon>
        <taxon>Portunoidea</taxon>
        <taxon>Portunidae</taxon>
        <taxon>Portuninae</taxon>
        <taxon>Portunus</taxon>
    </lineage>
</organism>
<gene>
    <name evidence="2" type="ORF">E2C01_058924</name>
</gene>
<dbReference type="EMBL" id="VSRR010022607">
    <property type="protein sequence ID" value="MPC64803.1"/>
    <property type="molecule type" value="Genomic_DNA"/>
</dbReference>
<comment type="caution">
    <text evidence="2">The sequence shown here is derived from an EMBL/GenBank/DDBJ whole genome shotgun (WGS) entry which is preliminary data.</text>
</comment>
<sequence length="72" mass="8048">MWQPQVRDSGIIIVTIGILSIHLLVKHRRLDFWVSSHAPMGSARVELGMSYMCSYGSKVSLCRCVALRCVSP</sequence>
<evidence type="ECO:0000313" key="3">
    <source>
        <dbReference type="Proteomes" id="UP000324222"/>
    </source>
</evidence>